<name>A0A1J4TSC6_9BACT</name>
<accession>A0A1J4TSC6</accession>
<organism evidence="1 2">
    <name type="scientific">Candidatus Gottesmanbacteria bacterium CG1_02_37_22</name>
    <dbReference type="NCBI Taxonomy" id="1805209"/>
    <lineage>
        <taxon>Bacteria</taxon>
        <taxon>Candidatus Gottesmaniibacteriota</taxon>
    </lineage>
</organism>
<protein>
    <submittedName>
        <fullName evidence="1">Uncharacterized protein</fullName>
    </submittedName>
</protein>
<evidence type="ECO:0000313" key="1">
    <source>
        <dbReference type="EMBL" id="OIO13015.1"/>
    </source>
</evidence>
<dbReference type="AlphaFoldDB" id="A0A1J4TSC6"/>
<sequence length="74" mass="8914">MTFSHIMFLLYTAVGQKNMIEYKGIRLDLFCSTLKEYLIDYLPTDYQFPGIDLWRVYFERGKLYIEGILFDVKK</sequence>
<proteinExistence type="predicted"/>
<dbReference type="Proteomes" id="UP000183120">
    <property type="component" value="Unassembled WGS sequence"/>
</dbReference>
<comment type="caution">
    <text evidence="1">The sequence shown here is derived from an EMBL/GenBank/DDBJ whole genome shotgun (WGS) entry which is preliminary data.</text>
</comment>
<dbReference type="EMBL" id="MNUY01000071">
    <property type="protein sequence ID" value="OIO13015.1"/>
    <property type="molecule type" value="Genomic_DNA"/>
</dbReference>
<gene>
    <name evidence="1" type="ORF">AUJ73_04520</name>
</gene>
<reference evidence="1 2" key="1">
    <citation type="journal article" date="2016" name="Environ. Microbiol.">
        <title>Genomic resolution of a cold subsurface aquifer community provides metabolic insights for novel microbes adapted to high CO concentrations.</title>
        <authorList>
            <person name="Probst A.J."/>
            <person name="Castelle C.J."/>
            <person name="Singh A."/>
            <person name="Brown C.T."/>
            <person name="Anantharaman K."/>
            <person name="Sharon I."/>
            <person name="Hug L.A."/>
            <person name="Burstein D."/>
            <person name="Emerson J.B."/>
            <person name="Thomas B.C."/>
            <person name="Banfield J.F."/>
        </authorList>
    </citation>
    <scope>NUCLEOTIDE SEQUENCE [LARGE SCALE GENOMIC DNA]</scope>
    <source>
        <strain evidence="1">CG1_02_37_22</strain>
    </source>
</reference>
<evidence type="ECO:0000313" key="2">
    <source>
        <dbReference type="Proteomes" id="UP000183120"/>
    </source>
</evidence>